<keyword evidence="2" id="KW-0813">Transport</keyword>
<feature type="transmembrane region" description="Helical" evidence="8">
    <location>
        <begin position="275"/>
        <end position="295"/>
    </location>
</feature>
<dbReference type="InterPro" id="IPR016817">
    <property type="entry name" value="MannP-dilichol_defect-1"/>
</dbReference>
<dbReference type="InterPro" id="IPR006603">
    <property type="entry name" value="PQ-loop_rpt"/>
</dbReference>
<dbReference type="PANTHER" id="PTHR12226">
    <property type="entry name" value="MANNOSE-P-DOLICHOL UTILIZATION DEFECT 1 LEC35 -RELATED"/>
    <property type="match status" value="1"/>
</dbReference>
<dbReference type="OMA" id="WALPARY"/>
<dbReference type="Gene3D" id="1.20.1280.290">
    <property type="match status" value="2"/>
</dbReference>
<organism evidence="10 11">
    <name type="scientific">Ectocarpus siliculosus</name>
    <name type="common">Brown alga</name>
    <name type="synonym">Conferva siliculosa</name>
    <dbReference type="NCBI Taxonomy" id="2880"/>
    <lineage>
        <taxon>Eukaryota</taxon>
        <taxon>Sar</taxon>
        <taxon>Stramenopiles</taxon>
        <taxon>Ochrophyta</taxon>
        <taxon>PX clade</taxon>
        <taxon>Phaeophyceae</taxon>
        <taxon>Ectocarpales</taxon>
        <taxon>Ectocarpaceae</taxon>
        <taxon>Ectocarpus</taxon>
    </lineage>
</organism>
<accession>D8LNI5</accession>
<evidence type="ECO:0000256" key="6">
    <source>
        <dbReference type="ARBA" id="ARBA00023136"/>
    </source>
</evidence>
<feature type="transmembrane region" description="Helical" evidence="8">
    <location>
        <begin position="103"/>
        <end position="126"/>
    </location>
</feature>
<keyword evidence="3 8" id="KW-0812">Transmembrane</keyword>
<reference evidence="10 11" key="1">
    <citation type="journal article" date="2010" name="Nature">
        <title>The Ectocarpus genome and the independent evolution of multicellularity in brown algae.</title>
        <authorList>
            <person name="Cock J.M."/>
            <person name="Sterck L."/>
            <person name="Rouze P."/>
            <person name="Scornet D."/>
            <person name="Allen A.E."/>
            <person name="Amoutzias G."/>
            <person name="Anthouard V."/>
            <person name="Artiguenave F."/>
            <person name="Aury J.M."/>
            <person name="Badger J.H."/>
            <person name="Beszteri B."/>
            <person name="Billiau K."/>
            <person name="Bonnet E."/>
            <person name="Bothwell J.H."/>
            <person name="Bowler C."/>
            <person name="Boyen C."/>
            <person name="Brownlee C."/>
            <person name="Carrano C.J."/>
            <person name="Charrier B."/>
            <person name="Cho G.Y."/>
            <person name="Coelho S.M."/>
            <person name="Collen J."/>
            <person name="Corre E."/>
            <person name="Da Silva C."/>
            <person name="Delage L."/>
            <person name="Delaroque N."/>
            <person name="Dittami S.M."/>
            <person name="Doulbeau S."/>
            <person name="Elias M."/>
            <person name="Farnham G."/>
            <person name="Gachon C.M."/>
            <person name="Gschloessl B."/>
            <person name="Heesch S."/>
            <person name="Jabbari K."/>
            <person name="Jubin C."/>
            <person name="Kawai H."/>
            <person name="Kimura K."/>
            <person name="Kloareg B."/>
            <person name="Kupper F.C."/>
            <person name="Lang D."/>
            <person name="Le Bail A."/>
            <person name="Leblanc C."/>
            <person name="Lerouge P."/>
            <person name="Lohr M."/>
            <person name="Lopez P.J."/>
            <person name="Martens C."/>
            <person name="Maumus F."/>
            <person name="Michel G."/>
            <person name="Miranda-Saavedra D."/>
            <person name="Morales J."/>
            <person name="Moreau H."/>
            <person name="Motomura T."/>
            <person name="Nagasato C."/>
            <person name="Napoli C.A."/>
            <person name="Nelson D.R."/>
            <person name="Nyvall-Collen P."/>
            <person name="Peters A.F."/>
            <person name="Pommier C."/>
            <person name="Potin P."/>
            <person name="Poulain J."/>
            <person name="Quesneville H."/>
            <person name="Read B."/>
            <person name="Rensing S.A."/>
            <person name="Ritter A."/>
            <person name="Rousvoal S."/>
            <person name="Samanta M."/>
            <person name="Samson G."/>
            <person name="Schroeder D.C."/>
            <person name="Segurens B."/>
            <person name="Strittmatter M."/>
            <person name="Tonon T."/>
            <person name="Tregear J.W."/>
            <person name="Valentin K."/>
            <person name="von Dassow P."/>
            <person name="Yamagishi T."/>
            <person name="Van de Peer Y."/>
            <person name="Wincker P."/>
        </authorList>
    </citation>
    <scope>NUCLEOTIDE SEQUENCE [LARGE SCALE GENOMIC DNA]</scope>
    <source>
        <strain evidence="11">Ec32 / CCAP1310/4</strain>
    </source>
</reference>
<dbReference type="InParanoid" id="D8LNI5"/>
<keyword evidence="11" id="KW-1185">Reference proteome</keyword>
<evidence type="ECO:0000313" key="10">
    <source>
        <dbReference type="EMBL" id="CBN79860.1"/>
    </source>
</evidence>
<dbReference type="Pfam" id="PF04193">
    <property type="entry name" value="PQ-loop"/>
    <property type="match status" value="2"/>
</dbReference>
<keyword evidence="5 8" id="KW-1133">Transmembrane helix</keyword>
<evidence type="ECO:0000256" key="9">
    <source>
        <dbReference type="SAM" id="SignalP"/>
    </source>
</evidence>
<feature type="transmembrane region" description="Helical" evidence="8">
    <location>
        <begin position="245"/>
        <end position="263"/>
    </location>
</feature>
<dbReference type="eggNOG" id="KOG3211">
    <property type="taxonomic scope" value="Eukaryota"/>
</dbReference>
<dbReference type="OrthoDB" id="271506at2759"/>
<feature type="transmembrane region" description="Helical" evidence="8">
    <location>
        <begin position="70"/>
        <end position="91"/>
    </location>
</feature>
<evidence type="ECO:0000256" key="8">
    <source>
        <dbReference type="SAM" id="Phobius"/>
    </source>
</evidence>
<evidence type="ECO:0000256" key="4">
    <source>
        <dbReference type="ARBA" id="ARBA00022737"/>
    </source>
</evidence>
<dbReference type="FunCoup" id="D8LNI5">
    <property type="interactions" value="295"/>
</dbReference>
<keyword evidence="4" id="KW-0677">Repeat</keyword>
<dbReference type="GO" id="GO:0016020">
    <property type="term" value="C:membrane"/>
    <property type="evidence" value="ECO:0007669"/>
    <property type="project" value="UniProtKB-SubCell"/>
</dbReference>
<evidence type="ECO:0000256" key="1">
    <source>
        <dbReference type="ARBA" id="ARBA00004141"/>
    </source>
</evidence>
<comment type="similarity">
    <text evidence="7">Belongs to the MPDU1 (TC 2.A.43.3) family.</text>
</comment>
<dbReference type="Proteomes" id="UP000002630">
    <property type="component" value="Linkage Group LG25"/>
</dbReference>
<gene>
    <name evidence="10" type="ORF">Esi_0440_0016</name>
</gene>
<evidence type="ECO:0000256" key="3">
    <source>
        <dbReference type="ARBA" id="ARBA00022692"/>
    </source>
</evidence>
<dbReference type="EMBL" id="FN649750">
    <property type="protein sequence ID" value="CBN79860.1"/>
    <property type="molecule type" value="Genomic_DNA"/>
</dbReference>
<feature type="transmembrane region" description="Helical" evidence="8">
    <location>
        <begin position="132"/>
        <end position="153"/>
    </location>
</feature>
<protein>
    <submittedName>
        <fullName evidence="10">Uncharacterized protein</fullName>
    </submittedName>
</protein>
<dbReference type="SMART" id="SM00679">
    <property type="entry name" value="CTNS"/>
    <property type="match status" value="1"/>
</dbReference>
<evidence type="ECO:0000256" key="5">
    <source>
        <dbReference type="ARBA" id="ARBA00022989"/>
    </source>
</evidence>
<dbReference type="AlphaFoldDB" id="D8LNI5"/>
<name>D8LNI5_ECTSI</name>
<sequence length="317" mass="33146">MLLVRGLSLLAVGLAAAPTGCALVPPTPLPRTTAGGHAAATARGKHVRQIASWRGGAVESSEGGPPLMNVQLGLVRVAGYGIIAGSLCLKTPQIARVWHAKSLVGLAPASIYADVFLFATSVIYHVLKKNPIRAYGESVVVLFQTLVMVGLLWRFGAEEEVAVSDGGGDEEALVTKSTKKVKPAGGGPVGRTAIVAGSVAASVLCVLYLPERLWGLLVIVSTPTILAVQLPQIWKNWRQKHTGELAVLTVLLAFVGSSIRIATTIADLGGDPWLLFNYVLGATSNATILAQIYLYRALTATVGRDVEAKAHKAAHAA</sequence>
<keyword evidence="9" id="KW-0732">Signal</keyword>
<evidence type="ECO:0000313" key="11">
    <source>
        <dbReference type="Proteomes" id="UP000002630"/>
    </source>
</evidence>
<feature type="chain" id="PRO_5003117386" evidence="9">
    <location>
        <begin position="23"/>
        <end position="317"/>
    </location>
</feature>
<dbReference type="PANTHER" id="PTHR12226:SF2">
    <property type="entry name" value="MANNOSE-P-DOLICHOL UTILIZATION DEFECT 1 PROTEIN"/>
    <property type="match status" value="1"/>
</dbReference>
<proteinExistence type="inferred from homology"/>
<comment type="subcellular location">
    <subcellularLocation>
        <location evidence="1">Membrane</location>
        <topology evidence="1">Multi-pass membrane protein</topology>
    </subcellularLocation>
</comment>
<evidence type="ECO:0000256" key="7">
    <source>
        <dbReference type="ARBA" id="ARBA00038475"/>
    </source>
</evidence>
<keyword evidence="6 8" id="KW-0472">Membrane</keyword>
<dbReference type="EMBL" id="FN648642">
    <property type="protein sequence ID" value="CBN79860.1"/>
    <property type="molecule type" value="Genomic_DNA"/>
</dbReference>
<feature type="signal peptide" evidence="9">
    <location>
        <begin position="1"/>
        <end position="22"/>
    </location>
</feature>
<evidence type="ECO:0000256" key="2">
    <source>
        <dbReference type="ARBA" id="ARBA00022448"/>
    </source>
</evidence>